<gene>
    <name evidence="7" type="ORF">So717_06550</name>
</gene>
<dbReference type="EMBL" id="BLIV01000001">
    <property type="protein sequence ID" value="GFE48902.1"/>
    <property type="molecule type" value="Genomic_DNA"/>
</dbReference>
<dbReference type="PROSITE" id="PS00723">
    <property type="entry name" value="POLYPRENYL_SYNTHASE_1"/>
    <property type="match status" value="1"/>
</dbReference>
<comment type="caution">
    <text evidence="7">The sequence shown here is derived from an EMBL/GenBank/DDBJ whole genome shotgun (WGS) entry which is preliminary data.</text>
</comment>
<keyword evidence="3 6" id="KW-0808">Transferase</keyword>
<evidence type="ECO:0000313" key="8">
    <source>
        <dbReference type="Proteomes" id="UP000436522"/>
    </source>
</evidence>
<protein>
    <submittedName>
        <fullName evidence="7">Geranylgeranyl diphosphate synthetase</fullName>
    </submittedName>
</protein>
<dbReference type="InterPro" id="IPR008949">
    <property type="entry name" value="Isoprenoid_synthase_dom_sf"/>
</dbReference>
<dbReference type="GO" id="GO:0004659">
    <property type="term" value="F:prenyltransferase activity"/>
    <property type="evidence" value="ECO:0007669"/>
    <property type="project" value="InterPro"/>
</dbReference>
<organism evidence="7 8">
    <name type="scientific">Roseobacter cerasinus</name>
    <dbReference type="NCBI Taxonomy" id="2602289"/>
    <lineage>
        <taxon>Bacteria</taxon>
        <taxon>Pseudomonadati</taxon>
        <taxon>Pseudomonadota</taxon>
        <taxon>Alphaproteobacteria</taxon>
        <taxon>Rhodobacterales</taxon>
        <taxon>Roseobacteraceae</taxon>
        <taxon>Roseobacter</taxon>
    </lineage>
</organism>
<keyword evidence="8" id="KW-1185">Reference proteome</keyword>
<evidence type="ECO:0000256" key="5">
    <source>
        <dbReference type="ARBA" id="ARBA00022842"/>
    </source>
</evidence>
<dbReference type="Gene3D" id="1.10.600.10">
    <property type="entry name" value="Farnesyl Diphosphate Synthase"/>
    <property type="match status" value="1"/>
</dbReference>
<dbReference type="PANTHER" id="PTHR12001:SF85">
    <property type="entry name" value="SHORT CHAIN ISOPRENYL DIPHOSPHATE SYNTHASE"/>
    <property type="match status" value="1"/>
</dbReference>
<dbReference type="Proteomes" id="UP000436522">
    <property type="component" value="Unassembled WGS sequence"/>
</dbReference>
<proteinExistence type="inferred from homology"/>
<evidence type="ECO:0000256" key="1">
    <source>
        <dbReference type="ARBA" id="ARBA00001946"/>
    </source>
</evidence>
<dbReference type="InterPro" id="IPR033749">
    <property type="entry name" value="Polyprenyl_synt_CS"/>
</dbReference>
<sequence length="355" mass="40472">MTTPDYDRALIEQALKTARTRTEKAMTRFFDARRETGMDVLYDQISDYPFRVGKGLRPALVYAACQGMGGTEAQAENTATAIELFHNGALVHDDIEDISDFRRGDETLFRRHGVPIAINTGDATFVFCLSLLLDNVEQLGVRKAMRILKDFERLSRESVEGQAIELDWIHNARFDLDSEDYLRMAYKKTCWYTMIAPLRLGVVAGSGPSMVADLEDALIEVMELGYLAGIGFQVQDDLLNLTADEVLYGKEISGDLYEGKRTIMLLHFLRTAPKRQRTRAIKLLTQPRAEKEPDEVRWLLQAMHEAGSIDHGRELAQDFITRALTFEAEGLRFMAETRHRQFLREVLKYVIARLK</sequence>
<name>A0A640VMM1_9RHOB</name>
<keyword evidence="4" id="KW-0479">Metal-binding</keyword>
<dbReference type="InterPro" id="IPR000092">
    <property type="entry name" value="Polyprenyl_synt"/>
</dbReference>
<dbReference type="SUPFAM" id="SSF48576">
    <property type="entry name" value="Terpenoid synthases"/>
    <property type="match status" value="1"/>
</dbReference>
<evidence type="ECO:0000313" key="7">
    <source>
        <dbReference type="EMBL" id="GFE48902.1"/>
    </source>
</evidence>
<accession>A0A640VMM1</accession>
<dbReference type="Pfam" id="PF00348">
    <property type="entry name" value="polyprenyl_synt"/>
    <property type="match status" value="1"/>
</dbReference>
<dbReference type="GO" id="GO:0046872">
    <property type="term" value="F:metal ion binding"/>
    <property type="evidence" value="ECO:0007669"/>
    <property type="project" value="UniProtKB-KW"/>
</dbReference>
<dbReference type="AlphaFoldDB" id="A0A640VMM1"/>
<comment type="similarity">
    <text evidence="2 6">Belongs to the FPP/GGPP synthase family.</text>
</comment>
<dbReference type="GO" id="GO:0008299">
    <property type="term" value="P:isoprenoid biosynthetic process"/>
    <property type="evidence" value="ECO:0007669"/>
    <property type="project" value="InterPro"/>
</dbReference>
<evidence type="ECO:0000256" key="3">
    <source>
        <dbReference type="ARBA" id="ARBA00022679"/>
    </source>
</evidence>
<keyword evidence="5" id="KW-0460">Magnesium</keyword>
<evidence type="ECO:0000256" key="2">
    <source>
        <dbReference type="ARBA" id="ARBA00006706"/>
    </source>
</evidence>
<reference evidence="7 8" key="1">
    <citation type="submission" date="2019-12" db="EMBL/GenBank/DDBJ databases">
        <title>Roseobacter cerasinus sp. nov., isolated from seawater around aquaculture.</title>
        <authorList>
            <person name="Muramatsu S."/>
            <person name="Takabe Y."/>
            <person name="Mori K."/>
            <person name="Takaichi S."/>
            <person name="Hanada S."/>
        </authorList>
    </citation>
    <scope>NUCLEOTIDE SEQUENCE [LARGE SCALE GENOMIC DNA]</scope>
    <source>
        <strain evidence="7 8">AI77</strain>
    </source>
</reference>
<comment type="cofactor">
    <cofactor evidence="1">
        <name>Mg(2+)</name>
        <dbReference type="ChEBI" id="CHEBI:18420"/>
    </cofactor>
</comment>
<evidence type="ECO:0000256" key="6">
    <source>
        <dbReference type="RuleBase" id="RU004466"/>
    </source>
</evidence>
<evidence type="ECO:0000256" key="4">
    <source>
        <dbReference type="ARBA" id="ARBA00022723"/>
    </source>
</evidence>
<dbReference type="SFLD" id="SFLDS00005">
    <property type="entry name" value="Isoprenoid_Synthase_Type_I"/>
    <property type="match status" value="1"/>
</dbReference>
<dbReference type="CDD" id="cd00685">
    <property type="entry name" value="Trans_IPPS_HT"/>
    <property type="match status" value="1"/>
</dbReference>
<dbReference type="PANTHER" id="PTHR12001">
    <property type="entry name" value="GERANYLGERANYL PYROPHOSPHATE SYNTHASE"/>
    <property type="match status" value="1"/>
</dbReference>